<evidence type="ECO:0000313" key="16">
    <source>
        <dbReference type="EMBL" id="CAL8123901.1"/>
    </source>
</evidence>
<keyword evidence="17" id="KW-1185">Reference proteome</keyword>
<evidence type="ECO:0000256" key="10">
    <source>
        <dbReference type="ARBA" id="ARBA00022801"/>
    </source>
</evidence>
<name>A0ABP1R9P0_9HEXA</name>
<keyword evidence="6 15" id="KW-0031">Aminopeptidase</keyword>
<dbReference type="InterPro" id="IPR039461">
    <property type="entry name" value="Peptidase_M49"/>
</dbReference>
<dbReference type="Pfam" id="PF03571">
    <property type="entry name" value="Peptidase_M49"/>
    <property type="match status" value="1"/>
</dbReference>
<evidence type="ECO:0000256" key="3">
    <source>
        <dbReference type="ARBA" id="ARBA00010200"/>
    </source>
</evidence>
<keyword evidence="8 15" id="KW-0645">Protease</keyword>
<evidence type="ECO:0000256" key="7">
    <source>
        <dbReference type="ARBA" id="ARBA00022490"/>
    </source>
</evidence>
<evidence type="ECO:0000256" key="15">
    <source>
        <dbReference type="PIRNR" id="PIRNR007828"/>
    </source>
</evidence>
<evidence type="ECO:0000256" key="12">
    <source>
        <dbReference type="ARBA" id="ARBA00023049"/>
    </source>
</evidence>
<comment type="cofactor">
    <cofactor evidence="15">
        <name>Zn(2+)</name>
        <dbReference type="ChEBI" id="CHEBI:29105"/>
    </cofactor>
    <text evidence="15">Binds 1 zinc ion per subunit.</text>
</comment>
<organism evidence="16 17">
    <name type="scientific">Orchesella dallaii</name>
    <dbReference type="NCBI Taxonomy" id="48710"/>
    <lineage>
        <taxon>Eukaryota</taxon>
        <taxon>Metazoa</taxon>
        <taxon>Ecdysozoa</taxon>
        <taxon>Arthropoda</taxon>
        <taxon>Hexapoda</taxon>
        <taxon>Collembola</taxon>
        <taxon>Entomobryomorpha</taxon>
        <taxon>Entomobryoidea</taxon>
        <taxon>Orchesellidae</taxon>
        <taxon>Orchesellinae</taxon>
        <taxon>Orchesella</taxon>
    </lineage>
</organism>
<dbReference type="PANTHER" id="PTHR23422">
    <property type="entry name" value="DIPEPTIDYL PEPTIDASE III-RELATED"/>
    <property type="match status" value="1"/>
</dbReference>
<evidence type="ECO:0000256" key="5">
    <source>
        <dbReference type="ARBA" id="ARBA00014713"/>
    </source>
</evidence>
<evidence type="ECO:0000256" key="14">
    <source>
        <dbReference type="ARBA" id="ARBA00032119"/>
    </source>
</evidence>
<evidence type="ECO:0000256" key="4">
    <source>
        <dbReference type="ARBA" id="ARBA00012063"/>
    </source>
</evidence>
<dbReference type="Gene3D" id="3.30.540.30">
    <property type="match status" value="3"/>
</dbReference>
<comment type="catalytic activity">
    <reaction evidence="1 15">
        <text>Release of an N-terminal dipeptide from a peptide comprising four or more residues, with broad specificity. Also acts on dipeptidyl 2-naphthylamides.</text>
        <dbReference type="EC" id="3.4.14.4"/>
    </reaction>
</comment>
<comment type="caution">
    <text evidence="16">The sequence shown here is derived from an EMBL/GenBank/DDBJ whole genome shotgun (WGS) entry which is preliminary data.</text>
</comment>
<comment type="similarity">
    <text evidence="3 15">Belongs to the peptidase M49 family.</text>
</comment>
<keyword evidence="12 15" id="KW-0482">Metalloprotease</keyword>
<keyword evidence="9 15" id="KW-0479">Metal-binding</keyword>
<keyword evidence="7 15" id="KW-0963">Cytoplasm</keyword>
<dbReference type="InterPro" id="IPR005317">
    <property type="entry name" value="Dipeptidyl-peptase3"/>
</dbReference>
<dbReference type="EMBL" id="CAXLJM020000068">
    <property type="protein sequence ID" value="CAL8123901.1"/>
    <property type="molecule type" value="Genomic_DNA"/>
</dbReference>
<proteinExistence type="inferred from homology"/>
<evidence type="ECO:0000256" key="1">
    <source>
        <dbReference type="ARBA" id="ARBA00001336"/>
    </source>
</evidence>
<gene>
    <name evidence="16" type="ORF">ODALV1_LOCUS20367</name>
</gene>
<keyword evidence="11 15" id="KW-0862">Zinc</keyword>
<comment type="subcellular location">
    <subcellularLocation>
        <location evidence="2">Cytoplasm</location>
    </subcellularLocation>
</comment>
<dbReference type="Proteomes" id="UP001642540">
    <property type="component" value="Unassembled WGS sequence"/>
</dbReference>
<sequence>MDAKTLKQYIIPLEQPVVNLDCKEAFNGLSEQEKLYACYLSQASWVGGLIALVQTSPEAPSIFCLLHDLFKSNGVEGLKSLAKGDCDFSEDEWKALLVFTSGFLSNSGNYKGFNDTKIIPGLPLDKLEALVNKAKFMGLGSDALKKWSEIKDKLYSLSEERERQLGLGEKGITTYFSSNCTHDDAELINRFMKKREIEAFITRCFKTVKDEKVSYEIRSASAETDVEEPEAHKFEGCEIRLTRGDYAPLMRKTSEYLEKAKEFASNETEKKMLTCYIDSFTKGSLDAHKDGSRYWIKDKGPIVETYIGFIETYRDPAGTRGEFEGLVSIVNRPMSVKFGSLVEKAPELLKLLPWPKEFEKDVFLKPDFTSLDVVTYSGSKIFSGINIPNYDEIRQSEGFKNVSLGNVIHGGMTDADIPFLSDKDKEFITKYRTQAFEVQVALHELLGHGSGKLLKKNSDGSTNYPSDLKNPLTNDLIESAYEEGDTYDSVFTTIGSAYEECRADCVGLLLCLDKDVLKIFGLEGAKADTIIYTNWLSMVYNGATKALESYQPKTETWTQAHSQGRFVFLQWLIEAGEGLITIVEKTGSDGKPDLDIKLDQTKIDSVGRKAISDLLMRLQIYKATADVKSARNLFEKYSTVVSEGQHPWAKWRDIVLEKKQPEKFFVQCNLSLNADSGKVVLKTYHPSPEGLIQSWIERFPELSIYEDLEYCHSKDKPYFTDY</sequence>
<reference evidence="16 17" key="1">
    <citation type="submission" date="2024-08" db="EMBL/GenBank/DDBJ databases">
        <authorList>
            <person name="Cucini C."/>
            <person name="Frati F."/>
        </authorList>
    </citation>
    <scope>NUCLEOTIDE SEQUENCE [LARGE SCALE GENOMIC DNA]</scope>
</reference>
<evidence type="ECO:0000256" key="9">
    <source>
        <dbReference type="ARBA" id="ARBA00022723"/>
    </source>
</evidence>
<dbReference type="EC" id="3.4.14.4" evidence="4 15"/>
<evidence type="ECO:0000256" key="2">
    <source>
        <dbReference type="ARBA" id="ARBA00004496"/>
    </source>
</evidence>
<dbReference type="PANTHER" id="PTHR23422:SF11">
    <property type="entry name" value="DIPEPTIDYL PEPTIDASE 3"/>
    <property type="match status" value="1"/>
</dbReference>
<evidence type="ECO:0000256" key="13">
    <source>
        <dbReference type="ARBA" id="ARBA00031288"/>
    </source>
</evidence>
<evidence type="ECO:0000256" key="11">
    <source>
        <dbReference type="ARBA" id="ARBA00022833"/>
    </source>
</evidence>
<protein>
    <recommendedName>
        <fullName evidence="5 15">Dipeptidyl peptidase 3</fullName>
        <ecNumber evidence="4 15">3.4.14.4</ecNumber>
    </recommendedName>
    <alternativeName>
        <fullName evidence="13 15">Dipeptidyl aminopeptidase III</fullName>
    </alternativeName>
    <alternativeName>
        <fullName evidence="14 15">Dipeptidyl peptidase III</fullName>
    </alternativeName>
</protein>
<evidence type="ECO:0000256" key="8">
    <source>
        <dbReference type="ARBA" id="ARBA00022670"/>
    </source>
</evidence>
<dbReference type="PIRSF" id="PIRSF007828">
    <property type="entry name" value="Dipeptidyl-peptidase_III"/>
    <property type="match status" value="1"/>
</dbReference>
<keyword evidence="10 15" id="KW-0378">Hydrolase</keyword>
<accession>A0ABP1R9P0</accession>
<evidence type="ECO:0000313" key="17">
    <source>
        <dbReference type="Proteomes" id="UP001642540"/>
    </source>
</evidence>
<evidence type="ECO:0000256" key="6">
    <source>
        <dbReference type="ARBA" id="ARBA00022438"/>
    </source>
</evidence>